<name>A0A0P1GTK8_9RHOB</name>
<evidence type="ECO:0000313" key="2">
    <source>
        <dbReference type="Proteomes" id="UP000051681"/>
    </source>
</evidence>
<dbReference type="STRING" id="340021.TM5383_03242"/>
<gene>
    <name evidence="1" type="ORF">TM5383_03242</name>
</gene>
<protein>
    <submittedName>
        <fullName evidence="1">Uncharacterized protein</fullName>
    </submittedName>
</protein>
<dbReference type="Proteomes" id="UP000051681">
    <property type="component" value="Unassembled WGS sequence"/>
</dbReference>
<sequence length="50" mass="5561">MWARMMELPFDTASPCVDRTLAYPAGRLAHLISGHLDAWSAAFLFSFCEG</sequence>
<accession>A0A0P1GTK8</accession>
<keyword evidence="2" id="KW-1185">Reference proteome</keyword>
<evidence type="ECO:0000313" key="1">
    <source>
        <dbReference type="EMBL" id="CUH85999.1"/>
    </source>
</evidence>
<organism evidence="1 2">
    <name type="scientific">Thalassovita mediterranea</name>
    <dbReference type="NCBI Taxonomy" id="340021"/>
    <lineage>
        <taxon>Bacteria</taxon>
        <taxon>Pseudomonadati</taxon>
        <taxon>Pseudomonadota</taxon>
        <taxon>Alphaproteobacteria</taxon>
        <taxon>Rhodobacterales</taxon>
        <taxon>Roseobacteraceae</taxon>
        <taxon>Thalassovita</taxon>
    </lineage>
</organism>
<dbReference type="EMBL" id="CYSF01000019">
    <property type="protein sequence ID" value="CUH85999.1"/>
    <property type="molecule type" value="Genomic_DNA"/>
</dbReference>
<dbReference type="AlphaFoldDB" id="A0A0P1GTK8"/>
<reference evidence="1 2" key="1">
    <citation type="submission" date="2015-09" db="EMBL/GenBank/DDBJ databases">
        <authorList>
            <consortium name="Swine Surveillance"/>
        </authorList>
    </citation>
    <scope>NUCLEOTIDE SEQUENCE [LARGE SCALE GENOMIC DNA]</scope>
    <source>
        <strain evidence="1 2">CECT 8383</strain>
    </source>
</reference>
<proteinExistence type="predicted"/>